<reference evidence="11" key="1">
    <citation type="journal article" date="2014" name="Int. J. Syst. Evol. Microbiol.">
        <title>Complete genome sequence of Corynebacterium casei LMG S-19264T (=DSM 44701T), isolated from a smear-ripened cheese.</title>
        <authorList>
            <consortium name="US DOE Joint Genome Institute (JGI-PGF)"/>
            <person name="Walter F."/>
            <person name="Albersmeier A."/>
            <person name="Kalinowski J."/>
            <person name="Ruckert C."/>
        </authorList>
    </citation>
    <scope>NUCLEOTIDE SEQUENCE</scope>
    <source>
        <strain evidence="11">CCM 7664</strain>
    </source>
</reference>
<reference evidence="11" key="2">
    <citation type="submission" date="2020-09" db="EMBL/GenBank/DDBJ databases">
        <authorList>
            <person name="Sun Q."/>
            <person name="Sedlacek I."/>
        </authorList>
    </citation>
    <scope>NUCLEOTIDE SEQUENCE</scope>
    <source>
        <strain evidence="11">CCM 7664</strain>
    </source>
</reference>
<dbReference type="InterPro" id="IPR058130">
    <property type="entry name" value="PEA_transf_C"/>
</dbReference>
<dbReference type="InterPro" id="IPR000917">
    <property type="entry name" value="Sulfatase_N"/>
</dbReference>
<accession>A0A8J3F759</accession>
<gene>
    <name evidence="11" type="primary">yjdB</name>
    <name evidence="11" type="ORF">GCM10011430_24050</name>
</gene>
<evidence type="ECO:0000256" key="5">
    <source>
        <dbReference type="ARBA" id="ARBA00022692"/>
    </source>
</evidence>
<evidence type="ECO:0000256" key="3">
    <source>
        <dbReference type="ARBA" id="ARBA00022519"/>
    </source>
</evidence>
<dbReference type="Pfam" id="PF00884">
    <property type="entry name" value="Sulfatase"/>
    <property type="match status" value="1"/>
</dbReference>
<dbReference type="GO" id="GO:0009244">
    <property type="term" value="P:lipopolysaccharide core region biosynthetic process"/>
    <property type="evidence" value="ECO:0007669"/>
    <property type="project" value="TreeGrafter"/>
</dbReference>
<comment type="caution">
    <text evidence="11">The sequence shown here is derived from an EMBL/GenBank/DDBJ whole genome shotgun (WGS) entry which is preliminary data.</text>
</comment>
<evidence type="ECO:0000256" key="4">
    <source>
        <dbReference type="ARBA" id="ARBA00022679"/>
    </source>
</evidence>
<keyword evidence="4 11" id="KW-0808">Transferase</keyword>
<feature type="transmembrane region" description="Helical" evidence="8">
    <location>
        <begin position="66"/>
        <end position="88"/>
    </location>
</feature>
<dbReference type="GO" id="GO:0005886">
    <property type="term" value="C:plasma membrane"/>
    <property type="evidence" value="ECO:0007669"/>
    <property type="project" value="UniProtKB-SubCell"/>
</dbReference>
<keyword evidence="2" id="KW-1003">Cell membrane</keyword>
<evidence type="ECO:0000259" key="10">
    <source>
        <dbReference type="Pfam" id="PF08019"/>
    </source>
</evidence>
<keyword evidence="5 8" id="KW-0812">Transmembrane</keyword>
<dbReference type="EMBL" id="BMDP01000003">
    <property type="protein sequence ID" value="GGI55231.1"/>
    <property type="molecule type" value="Genomic_DNA"/>
</dbReference>
<feature type="transmembrane region" description="Helical" evidence="8">
    <location>
        <begin position="170"/>
        <end position="193"/>
    </location>
</feature>
<feature type="transmembrane region" description="Helical" evidence="8">
    <location>
        <begin position="34"/>
        <end position="54"/>
    </location>
</feature>
<feature type="transmembrane region" description="Helical" evidence="8">
    <location>
        <begin position="95"/>
        <end position="112"/>
    </location>
</feature>
<keyword evidence="3" id="KW-0997">Cell inner membrane</keyword>
<evidence type="ECO:0000313" key="12">
    <source>
        <dbReference type="Proteomes" id="UP000627205"/>
    </source>
</evidence>
<evidence type="ECO:0000256" key="2">
    <source>
        <dbReference type="ARBA" id="ARBA00022475"/>
    </source>
</evidence>
<dbReference type="Gene3D" id="3.40.720.10">
    <property type="entry name" value="Alkaline Phosphatase, subunit A"/>
    <property type="match status" value="1"/>
</dbReference>
<dbReference type="Pfam" id="PF08019">
    <property type="entry name" value="EptA_B_N"/>
    <property type="match status" value="1"/>
</dbReference>
<dbReference type="RefSeq" id="WP_229724092.1">
    <property type="nucleotide sequence ID" value="NZ_BMDP01000003.1"/>
</dbReference>
<dbReference type="GO" id="GO:0016776">
    <property type="term" value="F:phosphotransferase activity, phosphate group as acceptor"/>
    <property type="evidence" value="ECO:0007669"/>
    <property type="project" value="TreeGrafter"/>
</dbReference>
<keyword evidence="12" id="KW-1185">Reference proteome</keyword>
<name>A0A8J3F759_9BURK</name>
<evidence type="ECO:0000259" key="9">
    <source>
        <dbReference type="Pfam" id="PF00884"/>
    </source>
</evidence>
<evidence type="ECO:0000256" key="8">
    <source>
        <dbReference type="SAM" id="Phobius"/>
    </source>
</evidence>
<keyword evidence="7 8" id="KW-0472">Membrane</keyword>
<dbReference type="SUPFAM" id="SSF53649">
    <property type="entry name" value="Alkaline phosphatase-like"/>
    <property type="match status" value="1"/>
</dbReference>
<feature type="domain" description="Sulfatase N-terminal" evidence="9">
    <location>
        <begin position="255"/>
        <end position="542"/>
    </location>
</feature>
<protein>
    <submittedName>
        <fullName evidence="11">Phosphoethanolamine transferase</fullName>
    </submittedName>
</protein>
<dbReference type="NCBIfam" id="NF028537">
    <property type="entry name" value="P_eth_NH2_trans"/>
    <property type="match status" value="1"/>
</dbReference>
<dbReference type="PANTHER" id="PTHR30443">
    <property type="entry name" value="INNER MEMBRANE PROTEIN"/>
    <property type="match status" value="1"/>
</dbReference>
<dbReference type="PANTHER" id="PTHR30443:SF0">
    <property type="entry name" value="PHOSPHOETHANOLAMINE TRANSFERASE EPTA"/>
    <property type="match status" value="1"/>
</dbReference>
<comment type="subcellular location">
    <subcellularLocation>
        <location evidence="1">Cell inner membrane</location>
        <topology evidence="1">Multi-pass membrane protein</topology>
    </subcellularLocation>
</comment>
<feature type="domain" description="Phosphoethanolamine transferase N-terminal" evidence="10">
    <location>
        <begin position="78"/>
        <end position="225"/>
    </location>
</feature>
<feature type="transmembrane region" description="Helical" evidence="8">
    <location>
        <begin position="137"/>
        <end position="158"/>
    </location>
</feature>
<sequence>MKTTPAVGSADTALGSRTIARLLDRRPLLGIEQLALLVSLFFSLASNSLFFSAATAHRHWNQPGSWLFAAAIFIAITAFQSAALMAVMNRWSAKPVLIVLLMTTAAATYYMNKYTVFFNSDMVRNVLRTDVKEAGELLSLNFCLHMLVFGVLPSILVWRLQLRRTPWRRALTIRLLSIAGALLLAVGAILLVFQDFSSLMRNQKEMRYLITPSNYLVSLARVVTADTETAGPKIPISEDAKLGAGWASRSRPMLFVLVVGETTRGDNWGMNGYARQTTPELSNLGVLNFPHVTSCGTNTEVSVPCMFSTYGRRNYDEKAIRRHESLLHIINHVGINTVWRDNQSGCKGVCDGLGQQFFDSHKDPALCDGERCLDEIMLEGMDDEIHKTKEGNLFVVLHQLGNHGPAYYRRYPSAMRVFTPTCDTADLSKCSQQQIVNTYDNGVLYTDHFLAKTIAYLKKQTNYDTAMLYLSDHGESLGEHGIFLHGMPYSIAPKEQTHVPMMMWMSQGFAHSFGVSQNCLEKHAGDAISQDNLFHTLLGMLQIKSKYYEKSLDLTAVCRAGSAA</sequence>
<dbReference type="AlphaFoldDB" id="A0A8J3F759"/>
<dbReference type="CDD" id="cd16017">
    <property type="entry name" value="LptA"/>
    <property type="match status" value="1"/>
</dbReference>
<evidence type="ECO:0000256" key="6">
    <source>
        <dbReference type="ARBA" id="ARBA00022989"/>
    </source>
</evidence>
<dbReference type="Proteomes" id="UP000627205">
    <property type="component" value="Unassembled WGS sequence"/>
</dbReference>
<proteinExistence type="predicted"/>
<evidence type="ECO:0000313" key="11">
    <source>
        <dbReference type="EMBL" id="GGI55231.1"/>
    </source>
</evidence>
<dbReference type="InterPro" id="IPR017850">
    <property type="entry name" value="Alkaline_phosphatase_core_sf"/>
</dbReference>
<keyword evidence="6 8" id="KW-1133">Transmembrane helix</keyword>
<evidence type="ECO:0000256" key="7">
    <source>
        <dbReference type="ARBA" id="ARBA00023136"/>
    </source>
</evidence>
<evidence type="ECO:0000256" key="1">
    <source>
        <dbReference type="ARBA" id="ARBA00004429"/>
    </source>
</evidence>
<dbReference type="InterPro" id="IPR040423">
    <property type="entry name" value="PEA_transferase"/>
</dbReference>
<dbReference type="InterPro" id="IPR012549">
    <property type="entry name" value="EptA-like_N"/>
</dbReference>
<organism evidence="11 12">
    <name type="scientific">Oxalicibacterium solurbis</name>
    <dbReference type="NCBI Taxonomy" id="69280"/>
    <lineage>
        <taxon>Bacteria</taxon>
        <taxon>Pseudomonadati</taxon>
        <taxon>Pseudomonadota</taxon>
        <taxon>Betaproteobacteria</taxon>
        <taxon>Burkholderiales</taxon>
        <taxon>Oxalobacteraceae</taxon>
        <taxon>Oxalicibacterium</taxon>
    </lineage>
</organism>